<dbReference type="InterPro" id="IPR027417">
    <property type="entry name" value="P-loop_NTPase"/>
</dbReference>
<dbReference type="GO" id="GO:0005524">
    <property type="term" value="F:ATP binding"/>
    <property type="evidence" value="ECO:0007669"/>
    <property type="project" value="UniProtKB-KW"/>
</dbReference>
<dbReference type="PROSITE" id="PS50929">
    <property type="entry name" value="ABC_TM1F"/>
    <property type="match status" value="1"/>
</dbReference>
<feature type="transmembrane region" description="Helical" evidence="8">
    <location>
        <begin position="407"/>
        <end position="429"/>
    </location>
</feature>
<dbReference type="KEGG" id="ggr:HKW67_01755"/>
<accession>A0A6M4ILQ1</accession>
<organism evidence="11 12">
    <name type="scientific">Gemmatimonas groenlandica</name>
    <dbReference type="NCBI Taxonomy" id="2732249"/>
    <lineage>
        <taxon>Bacteria</taxon>
        <taxon>Pseudomonadati</taxon>
        <taxon>Gemmatimonadota</taxon>
        <taxon>Gemmatimonadia</taxon>
        <taxon>Gemmatimonadales</taxon>
        <taxon>Gemmatimonadaceae</taxon>
        <taxon>Gemmatimonas</taxon>
    </lineage>
</organism>
<evidence type="ECO:0000256" key="1">
    <source>
        <dbReference type="ARBA" id="ARBA00004651"/>
    </source>
</evidence>
<dbReference type="GO" id="GO:0015421">
    <property type="term" value="F:ABC-type oligopeptide transporter activity"/>
    <property type="evidence" value="ECO:0007669"/>
    <property type="project" value="TreeGrafter"/>
</dbReference>
<dbReference type="Proteomes" id="UP000500938">
    <property type="component" value="Chromosome"/>
</dbReference>
<keyword evidence="2 8" id="KW-0812">Transmembrane</keyword>
<evidence type="ECO:0000256" key="6">
    <source>
        <dbReference type="ARBA" id="ARBA00023136"/>
    </source>
</evidence>
<dbReference type="SMART" id="SM00382">
    <property type="entry name" value="AAA"/>
    <property type="match status" value="1"/>
</dbReference>
<dbReference type="PANTHER" id="PTHR43394:SF4">
    <property type="entry name" value="TOXIN SECRETION ABC TRANSPORTER ATP-BINDING PROTEIN"/>
    <property type="match status" value="1"/>
</dbReference>
<dbReference type="Gene3D" id="1.20.1560.10">
    <property type="entry name" value="ABC transporter type 1, transmembrane domain"/>
    <property type="match status" value="1"/>
</dbReference>
<dbReference type="AlphaFoldDB" id="A0A6M4ILQ1"/>
<evidence type="ECO:0000313" key="12">
    <source>
        <dbReference type="Proteomes" id="UP000500938"/>
    </source>
</evidence>
<feature type="region of interest" description="Disordered" evidence="7">
    <location>
        <begin position="145"/>
        <end position="165"/>
    </location>
</feature>
<evidence type="ECO:0000256" key="4">
    <source>
        <dbReference type="ARBA" id="ARBA00022840"/>
    </source>
</evidence>
<dbReference type="InterPro" id="IPR003439">
    <property type="entry name" value="ABC_transporter-like_ATP-bd"/>
</dbReference>
<protein>
    <submittedName>
        <fullName evidence="11">ABC transporter ATP-binding protein</fullName>
    </submittedName>
</protein>
<dbReference type="InterPro" id="IPR039421">
    <property type="entry name" value="Type_1_exporter"/>
</dbReference>
<dbReference type="SUPFAM" id="SSF52540">
    <property type="entry name" value="P-loop containing nucleoside triphosphate hydrolases"/>
    <property type="match status" value="1"/>
</dbReference>
<keyword evidence="4 11" id="KW-0067">ATP-binding</keyword>
<feature type="transmembrane region" description="Helical" evidence="8">
    <location>
        <begin position="321"/>
        <end position="337"/>
    </location>
</feature>
<dbReference type="RefSeq" id="WP_171223762.1">
    <property type="nucleotide sequence ID" value="NZ_CP053085.1"/>
</dbReference>
<evidence type="ECO:0000259" key="10">
    <source>
        <dbReference type="PROSITE" id="PS50929"/>
    </source>
</evidence>
<keyword evidence="5 8" id="KW-1133">Transmembrane helix</keyword>
<dbReference type="Pfam" id="PF00664">
    <property type="entry name" value="ABC_membrane"/>
    <property type="match status" value="1"/>
</dbReference>
<dbReference type="PROSITE" id="PS50893">
    <property type="entry name" value="ABC_TRANSPORTER_2"/>
    <property type="match status" value="1"/>
</dbReference>
<dbReference type="EMBL" id="CP053085">
    <property type="protein sequence ID" value="QJR34336.1"/>
    <property type="molecule type" value="Genomic_DNA"/>
</dbReference>
<dbReference type="GO" id="GO:0005886">
    <property type="term" value="C:plasma membrane"/>
    <property type="evidence" value="ECO:0007669"/>
    <property type="project" value="UniProtKB-SubCell"/>
</dbReference>
<keyword evidence="6 8" id="KW-0472">Membrane</keyword>
<dbReference type="PANTHER" id="PTHR43394">
    <property type="entry name" value="ATP-DEPENDENT PERMEASE MDL1, MITOCHONDRIAL"/>
    <property type="match status" value="1"/>
</dbReference>
<evidence type="ECO:0000256" key="3">
    <source>
        <dbReference type="ARBA" id="ARBA00022741"/>
    </source>
</evidence>
<evidence type="ECO:0000256" key="2">
    <source>
        <dbReference type="ARBA" id="ARBA00022692"/>
    </source>
</evidence>
<dbReference type="InterPro" id="IPR011527">
    <property type="entry name" value="ABC1_TM_dom"/>
</dbReference>
<evidence type="ECO:0000259" key="9">
    <source>
        <dbReference type="PROSITE" id="PS50893"/>
    </source>
</evidence>
<comment type="subcellular location">
    <subcellularLocation>
        <location evidence="1">Cell membrane</location>
        <topology evidence="1">Multi-pass membrane protein</topology>
    </subcellularLocation>
</comment>
<feature type="transmembrane region" description="Helical" evidence="8">
    <location>
        <begin position="220"/>
        <end position="245"/>
    </location>
</feature>
<dbReference type="InterPro" id="IPR036640">
    <property type="entry name" value="ABC1_TM_sf"/>
</dbReference>
<proteinExistence type="predicted"/>
<reference evidence="11 12" key="1">
    <citation type="submission" date="2020-05" db="EMBL/GenBank/DDBJ databases">
        <title>Complete genome sequence of Gemmatimonas greenlandica TET16.</title>
        <authorList>
            <person name="Zeng Y."/>
        </authorList>
    </citation>
    <scope>NUCLEOTIDE SEQUENCE [LARGE SCALE GENOMIC DNA]</scope>
    <source>
        <strain evidence="11 12">TET16</strain>
    </source>
</reference>
<name>A0A6M4ILQ1_9BACT</name>
<dbReference type="Gene3D" id="3.40.50.300">
    <property type="entry name" value="P-loop containing nucleotide triphosphate hydrolases"/>
    <property type="match status" value="1"/>
</dbReference>
<sequence length="740" mass="80980">MSAQATRVNQLVTAALGLDVEQARWRALTRQILSTDPLPNRLRSIGGAVDVGYLDRQISLDTLKLAIGERTVPIVLLDLRNDDAIVMCRDADDRVQALLVPRDGSEVVIDGQGDALAETLFARMGSGNALAALAPMALRPANSSLSNAYPHSPVGETGRNDEHEPRTPIDRTLALFARERREILTVFFYATLSGGLSLILPLAVGGIVQIVQGRLYLQPVIVLISFVVLGTIVAGVLQIGILNVVERIQQRVFARMALEFAFRIPRLRYAASLEQNLPEQMNRLFEAIAIQKGVQKLLLDVPTALLTIVFSLLLLTVYSPWFSVFAIGVTAALWFIIRWSGPEGLETSIVESKYKYKAVHWLEEIARAFHAFKYAGDSTLPVERMDDVVTGYLKYRRKHFAILVKQTIALIGFKTFITAAVLIIGATLVQSNRLLLGQFVAAEVVIVTVLAGVEKLINSIATVYDVLTSVDKSGHVADLPLEARGGLAPIHTPGVGVSIVTKDLRYRYPSARSASVDGVTVQIAPGERVAIMGSDGSGQSTLLKLLGGLIDDYDGTIRFDGVTLRDLDRPALRARIGQMLSWTDLFDGTVEENVSVGRTHITPRDVREALDDLALTDEIQQLPQGIQTELTNGGRTLPAHLASKLLVAQGMVGRPRLIVLDDFFQNLDAASRTLIIKLLTDRNRPWTVITVSHDPQLLEAFDRVLVVEDGQVVREGPFSVVRMDPMCLNLLHETPMTTGA</sequence>
<dbReference type="Pfam" id="PF00005">
    <property type="entry name" value="ABC_tran"/>
    <property type="match status" value="1"/>
</dbReference>
<dbReference type="InterPro" id="IPR003593">
    <property type="entry name" value="AAA+_ATPase"/>
</dbReference>
<evidence type="ECO:0000313" key="11">
    <source>
        <dbReference type="EMBL" id="QJR34336.1"/>
    </source>
</evidence>
<keyword evidence="12" id="KW-1185">Reference proteome</keyword>
<feature type="transmembrane region" description="Helical" evidence="8">
    <location>
        <begin position="186"/>
        <end position="208"/>
    </location>
</feature>
<feature type="domain" description="ABC transmembrane type-1" evidence="10">
    <location>
        <begin position="184"/>
        <end position="465"/>
    </location>
</feature>
<keyword evidence="3" id="KW-0547">Nucleotide-binding</keyword>
<gene>
    <name evidence="11" type="ORF">HKW67_01755</name>
</gene>
<evidence type="ECO:0000256" key="7">
    <source>
        <dbReference type="SAM" id="MobiDB-lite"/>
    </source>
</evidence>
<evidence type="ECO:0000256" key="5">
    <source>
        <dbReference type="ARBA" id="ARBA00022989"/>
    </source>
</evidence>
<dbReference type="SUPFAM" id="SSF90123">
    <property type="entry name" value="ABC transporter transmembrane region"/>
    <property type="match status" value="1"/>
</dbReference>
<evidence type="ECO:0000256" key="8">
    <source>
        <dbReference type="SAM" id="Phobius"/>
    </source>
</evidence>
<feature type="domain" description="ABC transporter" evidence="9">
    <location>
        <begin position="499"/>
        <end position="734"/>
    </location>
</feature>
<dbReference type="GO" id="GO:0016887">
    <property type="term" value="F:ATP hydrolysis activity"/>
    <property type="evidence" value="ECO:0007669"/>
    <property type="project" value="InterPro"/>
</dbReference>
<feature type="transmembrane region" description="Helical" evidence="8">
    <location>
        <begin position="297"/>
        <end position="315"/>
    </location>
</feature>